<sequence length="257" mass="26603">MAEYRRVLVTGASSGIGRAFALRAAGTATEVVLVGRSAERLEEPAAEVRAAGSSAELLAADLAGAQGRRTVAERLADGDAPVDLLVNSAGVLGRIAPLAEHEPDEATALLAVNITALTELTRAAVSAMSERRGGGVINVSSFMGYVPAPQGAVYAAAKAFATSFSESVHCEVARHGVNVTALCPGSVRTGLHRGSGRSGGRLGRFLDPGAVADAGLAAVREGRPVCVPGTDYRVKAKLATAMPRTLVRRRILRIWRQ</sequence>
<dbReference type="SMART" id="SM00822">
    <property type="entry name" value="PKS_KR"/>
    <property type="match status" value="1"/>
</dbReference>
<dbReference type="Gene3D" id="3.40.50.720">
    <property type="entry name" value="NAD(P)-binding Rossmann-like Domain"/>
    <property type="match status" value="1"/>
</dbReference>
<proteinExistence type="inferred from homology"/>
<dbReference type="InterPro" id="IPR020904">
    <property type="entry name" value="Sc_DH/Rdtase_CS"/>
</dbReference>
<reference evidence="6" key="1">
    <citation type="journal article" date="2019" name="Int. J. Syst. Evol. Microbiol.">
        <title>The Global Catalogue of Microorganisms (GCM) 10K type strain sequencing project: providing services to taxonomists for standard genome sequencing and annotation.</title>
        <authorList>
            <consortium name="The Broad Institute Genomics Platform"/>
            <consortium name="The Broad Institute Genome Sequencing Center for Infectious Disease"/>
            <person name="Wu L."/>
            <person name="Ma J."/>
        </authorList>
    </citation>
    <scope>NUCLEOTIDE SEQUENCE [LARGE SCALE GENOMIC DNA]</scope>
    <source>
        <strain evidence="6">CCUG 63369</strain>
    </source>
</reference>
<dbReference type="Pfam" id="PF00106">
    <property type="entry name" value="adh_short"/>
    <property type="match status" value="1"/>
</dbReference>
<dbReference type="PRINTS" id="PR00080">
    <property type="entry name" value="SDRFAMILY"/>
</dbReference>
<dbReference type="PROSITE" id="PS00061">
    <property type="entry name" value="ADH_SHORT"/>
    <property type="match status" value="1"/>
</dbReference>
<dbReference type="CDD" id="cd05233">
    <property type="entry name" value="SDR_c"/>
    <property type="match status" value="1"/>
</dbReference>
<gene>
    <name evidence="5" type="ORF">ACFQZU_07015</name>
</gene>
<accession>A0ABW3BDW7</accession>
<dbReference type="InterPro" id="IPR036291">
    <property type="entry name" value="NAD(P)-bd_dom_sf"/>
</dbReference>
<name>A0ABW3BDW7_9ACTN</name>
<dbReference type="GO" id="GO:0016491">
    <property type="term" value="F:oxidoreductase activity"/>
    <property type="evidence" value="ECO:0007669"/>
    <property type="project" value="UniProtKB-KW"/>
</dbReference>
<keyword evidence="6" id="KW-1185">Reference proteome</keyword>
<dbReference type="EC" id="1.-.-.-" evidence="5"/>
<organism evidence="5 6">
    <name type="scientific">Streptomonospora algeriensis</name>
    <dbReference type="NCBI Taxonomy" id="995084"/>
    <lineage>
        <taxon>Bacteria</taxon>
        <taxon>Bacillati</taxon>
        <taxon>Actinomycetota</taxon>
        <taxon>Actinomycetes</taxon>
        <taxon>Streptosporangiales</taxon>
        <taxon>Nocardiopsidaceae</taxon>
        <taxon>Streptomonospora</taxon>
    </lineage>
</organism>
<dbReference type="InterPro" id="IPR002347">
    <property type="entry name" value="SDR_fam"/>
</dbReference>
<evidence type="ECO:0000313" key="5">
    <source>
        <dbReference type="EMBL" id="MFD0801066.1"/>
    </source>
</evidence>
<dbReference type="EMBL" id="JBHTHR010000143">
    <property type="protein sequence ID" value="MFD0801066.1"/>
    <property type="molecule type" value="Genomic_DNA"/>
</dbReference>
<evidence type="ECO:0000256" key="3">
    <source>
        <dbReference type="RuleBase" id="RU000363"/>
    </source>
</evidence>
<comment type="similarity">
    <text evidence="1 3">Belongs to the short-chain dehydrogenases/reductases (SDR) family.</text>
</comment>
<feature type="domain" description="Ketoreductase" evidence="4">
    <location>
        <begin position="5"/>
        <end position="208"/>
    </location>
</feature>
<protein>
    <submittedName>
        <fullName evidence="5">SDR family NAD(P)-dependent oxidoreductase</fullName>
        <ecNumber evidence="5">1.-.-.-</ecNumber>
    </submittedName>
</protein>
<dbReference type="SUPFAM" id="SSF51735">
    <property type="entry name" value="NAD(P)-binding Rossmann-fold domains"/>
    <property type="match status" value="1"/>
</dbReference>
<dbReference type="InterPro" id="IPR057326">
    <property type="entry name" value="KR_dom"/>
</dbReference>
<evidence type="ECO:0000256" key="1">
    <source>
        <dbReference type="ARBA" id="ARBA00006484"/>
    </source>
</evidence>
<dbReference type="Proteomes" id="UP001596956">
    <property type="component" value="Unassembled WGS sequence"/>
</dbReference>
<evidence type="ECO:0000313" key="6">
    <source>
        <dbReference type="Proteomes" id="UP001596956"/>
    </source>
</evidence>
<keyword evidence="2 5" id="KW-0560">Oxidoreductase</keyword>
<dbReference type="PANTHER" id="PTHR44196">
    <property type="entry name" value="DEHYDROGENASE/REDUCTASE SDR FAMILY MEMBER 7B"/>
    <property type="match status" value="1"/>
</dbReference>
<dbReference type="PRINTS" id="PR00081">
    <property type="entry name" value="GDHRDH"/>
</dbReference>
<dbReference type="PANTHER" id="PTHR44196:SF2">
    <property type="entry name" value="SHORT-CHAIN DEHYDROGENASE-RELATED"/>
    <property type="match status" value="1"/>
</dbReference>
<dbReference type="PIRSF" id="PIRSF000126">
    <property type="entry name" value="11-beta-HSD1"/>
    <property type="match status" value="1"/>
</dbReference>
<evidence type="ECO:0000259" key="4">
    <source>
        <dbReference type="SMART" id="SM00822"/>
    </source>
</evidence>
<evidence type="ECO:0000256" key="2">
    <source>
        <dbReference type="ARBA" id="ARBA00023002"/>
    </source>
</evidence>
<comment type="caution">
    <text evidence="5">The sequence shown here is derived from an EMBL/GenBank/DDBJ whole genome shotgun (WGS) entry which is preliminary data.</text>
</comment>